<name>A0ABQ3DU35_9GAMM</name>
<gene>
    <name evidence="2" type="ORF">GCM10009038_09340</name>
</gene>
<protein>
    <recommendedName>
        <fullName evidence="1">Spore coat protein U/FanG domain-containing protein</fullName>
    </recommendedName>
</protein>
<organism evidence="2 3">
    <name type="scientific">Salinicola rhizosphaerae</name>
    <dbReference type="NCBI Taxonomy" id="1443141"/>
    <lineage>
        <taxon>Bacteria</taxon>
        <taxon>Pseudomonadati</taxon>
        <taxon>Pseudomonadota</taxon>
        <taxon>Gammaproteobacteria</taxon>
        <taxon>Oceanospirillales</taxon>
        <taxon>Halomonadaceae</taxon>
        <taxon>Salinicola</taxon>
    </lineage>
</organism>
<dbReference type="RefSeq" id="WP_189443483.1">
    <property type="nucleotide sequence ID" value="NZ_BMZI01000002.1"/>
</dbReference>
<evidence type="ECO:0000259" key="1">
    <source>
        <dbReference type="Pfam" id="PF05229"/>
    </source>
</evidence>
<dbReference type="InterPro" id="IPR053167">
    <property type="entry name" value="Spore_coat_component"/>
</dbReference>
<proteinExistence type="predicted"/>
<dbReference type="PANTHER" id="PTHR37089">
    <property type="entry name" value="PROTEIN U-RELATED"/>
    <property type="match status" value="1"/>
</dbReference>
<accession>A0ABQ3DU35</accession>
<dbReference type="SMART" id="SM00972">
    <property type="entry name" value="SCPU"/>
    <property type="match status" value="1"/>
</dbReference>
<dbReference type="Proteomes" id="UP000646745">
    <property type="component" value="Unassembled WGS sequence"/>
</dbReference>
<keyword evidence="3" id="KW-1185">Reference proteome</keyword>
<comment type="caution">
    <text evidence="2">The sequence shown here is derived from an EMBL/GenBank/DDBJ whole genome shotgun (WGS) entry which is preliminary data.</text>
</comment>
<reference evidence="3" key="1">
    <citation type="journal article" date="2019" name="Int. J. Syst. Evol. Microbiol.">
        <title>The Global Catalogue of Microorganisms (GCM) 10K type strain sequencing project: providing services to taxonomists for standard genome sequencing and annotation.</title>
        <authorList>
            <consortium name="The Broad Institute Genomics Platform"/>
            <consortium name="The Broad Institute Genome Sequencing Center for Infectious Disease"/>
            <person name="Wu L."/>
            <person name="Ma J."/>
        </authorList>
    </citation>
    <scope>NUCLEOTIDE SEQUENCE [LARGE SCALE GENOMIC DNA]</scope>
    <source>
        <strain evidence="3">KCTC 32998</strain>
    </source>
</reference>
<dbReference type="PANTHER" id="PTHR37089:SF3">
    <property type="entry name" value="EXPORTED PROTEIN"/>
    <property type="match status" value="1"/>
</dbReference>
<evidence type="ECO:0000313" key="3">
    <source>
        <dbReference type="Proteomes" id="UP000646745"/>
    </source>
</evidence>
<dbReference type="Pfam" id="PF05229">
    <property type="entry name" value="SCPU"/>
    <property type="match status" value="1"/>
</dbReference>
<evidence type="ECO:0000313" key="2">
    <source>
        <dbReference type="EMBL" id="GHB13300.1"/>
    </source>
</evidence>
<dbReference type="EMBL" id="BMZI01000002">
    <property type="protein sequence ID" value="GHB13300.1"/>
    <property type="molecule type" value="Genomic_DNA"/>
</dbReference>
<sequence length="166" mass="17026">MAAWLGADELAFAETQRSFQVSATVSEGCLVSETGETSGNVGEFGTLDFGTASSLSSDVLTSAVVQAGAVSLECTPGIELTMRIDGGLNAASGSRQVSRVDGDQALAYALYADAGLQQSIGIDEAVAFQLDPSSSSISLPVYGRLALPGNAYAGTYTDRLTVTLAW</sequence>
<feature type="domain" description="Spore coat protein U/FanG" evidence="1">
    <location>
        <begin position="17"/>
        <end position="163"/>
    </location>
</feature>
<dbReference type="InterPro" id="IPR007893">
    <property type="entry name" value="Spore_coat_U/FanG"/>
</dbReference>